<protein>
    <recommendedName>
        <fullName evidence="16">Zinc transporter ZntB</fullName>
    </recommendedName>
</protein>
<keyword evidence="6 13" id="KW-0812">Transmembrane</keyword>
<evidence type="ECO:0000256" key="13">
    <source>
        <dbReference type="SAM" id="Phobius"/>
    </source>
</evidence>
<dbReference type="Proteomes" id="UP000229498">
    <property type="component" value="Unassembled WGS sequence"/>
</dbReference>
<feature type="coiled-coil region" evidence="11">
    <location>
        <begin position="133"/>
        <end position="160"/>
    </location>
</feature>
<keyword evidence="7" id="KW-0862">Zinc</keyword>
<name>A0A2M9G6H2_9PROT</name>
<dbReference type="SUPFAM" id="SSF144083">
    <property type="entry name" value="Magnesium transport protein CorA, transmembrane region"/>
    <property type="match status" value="1"/>
</dbReference>
<evidence type="ECO:0000256" key="3">
    <source>
        <dbReference type="ARBA" id="ARBA00022448"/>
    </source>
</evidence>
<dbReference type="GO" id="GO:0005886">
    <property type="term" value="C:plasma membrane"/>
    <property type="evidence" value="ECO:0007669"/>
    <property type="project" value="UniProtKB-SubCell"/>
</dbReference>
<evidence type="ECO:0000313" key="15">
    <source>
        <dbReference type="Proteomes" id="UP000229498"/>
    </source>
</evidence>
<evidence type="ECO:0000256" key="9">
    <source>
        <dbReference type="ARBA" id="ARBA00023065"/>
    </source>
</evidence>
<keyword evidence="11" id="KW-0175">Coiled coil</keyword>
<dbReference type="OrthoDB" id="9803484at2"/>
<dbReference type="PANTHER" id="PTHR46494">
    <property type="entry name" value="CORA FAMILY METAL ION TRANSPORTER (EUROFUNG)"/>
    <property type="match status" value="1"/>
</dbReference>
<gene>
    <name evidence="14" type="ORF">CVT23_02310</name>
</gene>
<dbReference type="GO" id="GO:0000287">
    <property type="term" value="F:magnesium ion binding"/>
    <property type="evidence" value="ECO:0007669"/>
    <property type="project" value="TreeGrafter"/>
</dbReference>
<sequence length="313" mass="34670">MPAPGRPRSISTSADLPGTATGGSGREPVWRHHLMREGERPDLALAAYDGDAAKAVLVADAEPRFHRFAGADVLVLRGINLNTGDRPEDMVSLRILIANGRVETLARRPVRAVEATQSYAAAHPEARAGEIVLHLIESLVARLNDNVDELSDKLDELEDRIESPGPNPEPQHLARLRRRAIWLHRFCHPQARALDDAAAAHPEWLDRAGRVRLNEQRHAMARIVADLAVLRDHSRILQERSDQELRERARRTSFALTLIAGVFLPLNLVGALFGANVGGIPFADDPLGFWYLLGSLLALVAVELALLRWLRWI</sequence>
<evidence type="ECO:0000256" key="11">
    <source>
        <dbReference type="SAM" id="Coils"/>
    </source>
</evidence>
<dbReference type="PANTHER" id="PTHR46494:SF3">
    <property type="entry name" value="ZINC TRANSPORT PROTEIN ZNTB"/>
    <property type="match status" value="1"/>
</dbReference>
<comment type="subcellular location">
    <subcellularLocation>
        <location evidence="1">Cell membrane</location>
        <topology evidence="1">Multi-pass membrane protein</topology>
    </subcellularLocation>
</comment>
<keyword evidence="10 13" id="KW-0472">Membrane</keyword>
<comment type="caution">
    <text evidence="14">The sequence shown here is derived from an EMBL/GenBank/DDBJ whole genome shotgun (WGS) entry which is preliminary data.</text>
</comment>
<evidence type="ECO:0000256" key="7">
    <source>
        <dbReference type="ARBA" id="ARBA00022833"/>
    </source>
</evidence>
<dbReference type="GO" id="GO:0050897">
    <property type="term" value="F:cobalt ion binding"/>
    <property type="evidence" value="ECO:0007669"/>
    <property type="project" value="TreeGrafter"/>
</dbReference>
<keyword evidence="8 13" id="KW-1133">Transmembrane helix</keyword>
<evidence type="ECO:0000256" key="10">
    <source>
        <dbReference type="ARBA" id="ARBA00023136"/>
    </source>
</evidence>
<evidence type="ECO:0000256" key="8">
    <source>
        <dbReference type="ARBA" id="ARBA00022989"/>
    </source>
</evidence>
<feature type="transmembrane region" description="Helical" evidence="13">
    <location>
        <begin position="254"/>
        <end position="277"/>
    </location>
</feature>
<dbReference type="Gene3D" id="1.20.58.340">
    <property type="entry name" value="Magnesium transport protein CorA, transmembrane region"/>
    <property type="match status" value="2"/>
</dbReference>
<accession>A0A2M9G6H2</accession>
<comment type="similarity">
    <text evidence="2">Belongs to the CorA metal ion transporter (MIT) (TC 1.A.35) family.</text>
</comment>
<dbReference type="AlphaFoldDB" id="A0A2M9G6H2"/>
<dbReference type="SUPFAM" id="SSF143865">
    <property type="entry name" value="CorA soluble domain-like"/>
    <property type="match status" value="1"/>
</dbReference>
<keyword evidence="5" id="KW-0997">Cell inner membrane</keyword>
<reference evidence="14 15" key="1">
    <citation type="submission" date="2017-11" db="EMBL/GenBank/DDBJ databases">
        <title>Draft genome sequence of Rhizobiales bacterium SY3-13.</title>
        <authorList>
            <person name="Sun C."/>
        </authorList>
    </citation>
    <scope>NUCLEOTIDE SEQUENCE [LARGE SCALE GENOMIC DNA]</scope>
    <source>
        <strain evidence="14 15">SY3-13</strain>
    </source>
</reference>
<feature type="transmembrane region" description="Helical" evidence="13">
    <location>
        <begin position="289"/>
        <end position="310"/>
    </location>
</feature>
<dbReference type="InterPro" id="IPR045861">
    <property type="entry name" value="CorA_cytoplasmic_dom"/>
</dbReference>
<keyword evidence="3" id="KW-0813">Transport</keyword>
<evidence type="ECO:0000256" key="5">
    <source>
        <dbReference type="ARBA" id="ARBA00022519"/>
    </source>
</evidence>
<dbReference type="GO" id="GO:0015087">
    <property type="term" value="F:cobalt ion transmembrane transporter activity"/>
    <property type="evidence" value="ECO:0007669"/>
    <property type="project" value="TreeGrafter"/>
</dbReference>
<dbReference type="GO" id="GO:0015095">
    <property type="term" value="F:magnesium ion transmembrane transporter activity"/>
    <property type="evidence" value="ECO:0007669"/>
    <property type="project" value="TreeGrafter"/>
</dbReference>
<dbReference type="Pfam" id="PF01544">
    <property type="entry name" value="CorA"/>
    <property type="match status" value="1"/>
</dbReference>
<evidence type="ECO:0000256" key="6">
    <source>
        <dbReference type="ARBA" id="ARBA00022692"/>
    </source>
</evidence>
<organism evidence="14 15">
    <name type="scientific">Minwuia thermotolerans</name>
    <dbReference type="NCBI Taxonomy" id="2056226"/>
    <lineage>
        <taxon>Bacteria</taxon>
        <taxon>Pseudomonadati</taxon>
        <taxon>Pseudomonadota</taxon>
        <taxon>Alphaproteobacteria</taxon>
        <taxon>Minwuiales</taxon>
        <taxon>Minwuiaceae</taxon>
        <taxon>Minwuia</taxon>
    </lineage>
</organism>
<evidence type="ECO:0000256" key="12">
    <source>
        <dbReference type="SAM" id="MobiDB-lite"/>
    </source>
</evidence>
<evidence type="ECO:0000256" key="2">
    <source>
        <dbReference type="ARBA" id="ARBA00009765"/>
    </source>
</evidence>
<evidence type="ECO:0008006" key="16">
    <source>
        <dbReference type="Google" id="ProtNLM"/>
    </source>
</evidence>
<dbReference type="Gene3D" id="3.30.460.20">
    <property type="entry name" value="CorA soluble domain-like"/>
    <property type="match status" value="1"/>
</dbReference>
<keyword evidence="4" id="KW-1003">Cell membrane</keyword>
<evidence type="ECO:0000313" key="14">
    <source>
        <dbReference type="EMBL" id="PJK31312.1"/>
    </source>
</evidence>
<dbReference type="InterPro" id="IPR045863">
    <property type="entry name" value="CorA_TM1_TM2"/>
</dbReference>
<proteinExistence type="inferred from homology"/>
<dbReference type="EMBL" id="PHIG01000006">
    <property type="protein sequence ID" value="PJK31312.1"/>
    <property type="molecule type" value="Genomic_DNA"/>
</dbReference>
<evidence type="ECO:0000256" key="1">
    <source>
        <dbReference type="ARBA" id="ARBA00004651"/>
    </source>
</evidence>
<keyword evidence="15" id="KW-1185">Reference proteome</keyword>
<feature type="region of interest" description="Disordered" evidence="12">
    <location>
        <begin position="1"/>
        <end position="28"/>
    </location>
</feature>
<dbReference type="InterPro" id="IPR002523">
    <property type="entry name" value="MgTranspt_CorA/ZnTranspt_ZntB"/>
</dbReference>
<keyword evidence="9" id="KW-0406">Ion transport</keyword>
<evidence type="ECO:0000256" key="4">
    <source>
        <dbReference type="ARBA" id="ARBA00022475"/>
    </source>
</evidence>